<accession>A0AAD8NNM2</accession>
<comment type="caution">
    <text evidence="1">The sequence shown here is derived from an EMBL/GenBank/DDBJ whole genome shotgun (WGS) entry which is preliminary data.</text>
</comment>
<proteinExistence type="predicted"/>
<organism evidence="1 2">
    <name type="scientific">Tagetes erecta</name>
    <name type="common">African marigold</name>
    <dbReference type="NCBI Taxonomy" id="13708"/>
    <lineage>
        <taxon>Eukaryota</taxon>
        <taxon>Viridiplantae</taxon>
        <taxon>Streptophyta</taxon>
        <taxon>Embryophyta</taxon>
        <taxon>Tracheophyta</taxon>
        <taxon>Spermatophyta</taxon>
        <taxon>Magnoliopsida</taxon>
        <taxon>eudicotyledons</taxon>
        <taxon>Gunneridae</taxon>
        <taxon>Pentapetalae</taxon>
        <taxon>asterids</taxon>
        <taxon>campanulids</taxon>
        <taxon>Asterales</taxon>
        <taxon>Asteraceae</taxon>
        <taxon>Asteroideae</taxon>
        <taxon>Heliantheae alliance</taxon>
        <taxon>Tageteae</taxon>
        <taxon>Tagetes</taxon>
    </lineage>
</organism>
<dbReference type="EMBL" id="JAUHHV010000005">
    <property type="protein sequence ID" value="KAK1422820.1"/>
    <property type="molecule type" value="Genomic_DNA"/>
</dbReference>
<protein>
    <submittedName>
        <fullName evidence="1">Uncharacterized protein</fullName>
    </submittedName>
</protein>
<dbReference type="AlphaFoldDB" id="A0AAD8NNM2"/>
<gene>
    <name evidence="1" type="ORF">QVD17_18109</name>
</gene>
<keyword evidence="2" id="KW-1185">Reference proteome</keyword>
<reference evidence="1" key="1">
    <citation type="journal article" date="2023" name="bioRxiv">
        <title>Improved chromosome-level genome assembly for marigold (Tagetes erecta).</title>
        <authorList>
            <person name="Jiang F."/>
            <person name="Yuan L."/>
            <person name="Wang S."/>
            <person name="Wang H."/>
            <person name="Xu D."/>
            <person name="Wang A."/>
            <person name="Fan W."/>
        </authorList>
    </citation>
    <scope>NUCLEOTIDE SEQUENCE</scope>
    <source>
        <strain evidence="1">WSJ</strain>
        <tissue evidence="1">Leaf</tissue>
    </source>
</reference>
<evidence type="ECO:0000313" key="2">
    <source>
        <dbReference type="Proteomes" id="UP001229421"/>
    </source>
</evidence>
<dbReference type="Proteomes" id="UP001229421">
    <property type="component" value="Unassembled WGS sequence"/>
</dbReference>
<name>A0AAD8NNM2_TARER</name>
<sequence length="74" mass="8633">MLCTLFKTTCICFLYKINANLIYIIRLPSCTPTFTLDLELQNVLLYQIEVANRVNVFNCSFLRLIKHIQTICLC</sequence>
<evidence type="ECO:0000313" key="1">
    <source>
        <dbReference type="EMBL" id="KAK1422820.1"/>
    </source>
</evidence>